<comment type="function">
    <text evidence="7">Regulatory subunit of DNA primase, an RNA polymerase that catalyzes the synthesis of short RNA molecules used as primers for DNA polymerase during DNA replication. Stabilizes and modulates the activity of the small subunit, increasing the rate of DNA synthesis, and conferring RNA synthesis capability. The DNA polymerase activity may enable DNA primase to also catalyze primer extension after primer synthesis. May also play a role in DNA repair.</text>
</comment>
<comment type="caution">
    <text evidence="9">The sequence shown here is derived from an EMBL/GenBank/DDBJ whole genome shotgun (WGS) entry which is preliminary data.</text>
</comment>
<keyword evidence="6 7" id="KW-0411">Iron-sulfur</keyword>
<dbReference type="InterPro" id="IPR007238">
    <property type="entry name" value="DNA_primase_lsu_euk/arc"/>
</dbReference>
<organism evidence="9 10">
    <name type="scientific">Thermogymnomonas acidicola</name>
    <dbReference type="NCBI Taxonomy" id="399579"/>
    <lineage>
        <taxon>Archaea</taxon>
        <taxon>Methanobacteriati</taxon>
        <taxon>Thermoplasmatota</taxon>
        <taxon>Thermoplasmata</taxon>
        <taxon>Thermoplasmatales</taxon>
        <taxon>Thermogymnomonas</taxon>
    </lineage>
</organism>
<feature type="binding site" evidence="7">
    <location>
        <position position="286"/>
    </location>
    <ligand>
        <name>[4Fe-4S] cluster</name>
        <dbReference type="ChEBI" id="CHEBI:49883"/>
    </ligand>
</feature>
<evidence type="ECO:0000256" key="6">
    <source>
        <dbReference type="ARBA" id="ARBA00023014"/>
    </source>
</evidence>
<dbReference type="InterPro" id="IPR058560">
    <property type="entry name" value="DNA_primase_C"/>
</dbReference>
<dbReference type="HAMAP" id="MF_00701">
    <property type="entry name" value="DNA_primase_lrg_arc"/>
    <property type="match status" value="1"/>
</dbReference>
<feature type="domain" description="DNA primase large subunit C-terminal" evidence="8">
    <location>
        <begin position="209"/>
        <end position="300"/>
    </location>
</feature>
<protein>
    <recommendedName>
        <fullName evidence="7">DNA primase large subunit PriL</fullName>
    </recommendedName>
</protein>
<dbReference type="PANTHER" id="PTHR10537:SF3">
    <property type="entry name" value="DNA PRIMASE LARGE SUBUNIT"/>
    <property type="match status" value="1"/>
</dbReference>
<evidence type="ECO:0000256" key="5">
    <source>
        <dbReference type="ARBA" id="ARBA00023004"/>
    </source>
</evidence>
<accession>A0AA37BSJ2</accession>
<dbReference type="EMBL" id="BMNY01000003">
    <property type="protein sequence ID" value="GGM78682.1"/>
    <property type="molecule type" value="Genomic_DNA"/>
</dbReference>
<evidence type="ECO:0000313" key="10">
    <source>
        <dbReference type="Proteomes" id="UP000632195"/>
    </source>
</evidence>
<dbReference type="GO" id="GO:1990077">
    <property type="term" value="C:primosome complex"/>
    <property type="evidence" value="ECO:0007669"/>
    <property type="project" value="UniProtKB-KW"/>
</dbReference>
<comment type="similarity">
    <text evidence="7">Belongs to the eukaryotic-type primase large subunit family.</text>
</comment>
<feature type="binding site" evidence="7">
    <location>
        <position position="295"/>
    </location>
    <ligand>
        <name>[4Fe-4S] cluster</name>
        <dbReference type="ChEBI" id="CHEBI:49883"/>
    </ligand>
</feature>
<evidence type="ECO:0000313" key="9">
    <source>
        <dbReference type="EMBL" id="GGM78682.1"/>
    </source>
</evidence>
<gene>
    <name evidence="7" type="primary">priL</name>
    <name evidence="9" type="ORF">GCM10007108_16090</name>
</gene>
<name>A0AA37BSJ2_9ARCH</name>
<dbReference type="RefSeq" id="WP_188681731.1">
    <property type="nucleotide sequence ID" value="NZ_BMNY01000003.1"/>
</dbReference>
<evidence type="ECO:0000256" key="2">
    <source>
        <dbReference type="ARBA" id="ARBA00022515"/>
    </source>
</evidence>
<comment type="cofactor">
    <cofactor evidence="7">
        <name>[4Fe-4S] cluster</name>
        <dbReference type="ChEBI" id="CHEBI:49883"/>
    </cofactor>
    <text evidence="7">Binds 1 [4Fe-4S] cluster.</text>
</comment>
<reference evidence="9" key="2">
    <citation type="submission" date="2022-09" db="EMBL/GenBank/DDBJ databases">
        <authorList>
            <person name="Sun Q."/>
            <person name="Ohkuma M."/>
        </authorList>
    </citation>
    <scope>NUCLEOTIDE SEQUENCE</scope>
    <source>
        <strain evidence="9">JCM 13583</strain>
    </source>
</reference>
<keyword evidence="4 7" id="KW-0479">Metal-binding</keyword>
<dbReference type="GO" id="GO:0051539">
    <property type="term" value="F:4 iron, 4 sulfur cluster binding"/>
    <property type="evidence" value="ECO:0007669"/>
    <property type="project" value="UniProtKB-UniRule"/>
</dbReference>
<evidence type="ECO:0000259" key="8">
    <source>
        <dbReference type="Pfam" id="PF04104"/>
    </source>
</evidence>
<evidence type="ECO:0000256" key="3">
    <source>
        <dbReference type="ARBA" id="ARBA00022705"/>
    </source>
</evidence>
<dbReference type="GO" id="GO:0006269">
    <property type="term" value="P:DNA replication, synthesis of primer"/>
    <property type="evidence" value="ECO:0007669"/>
    <property type="project" value="UniProtKB-UniRule"/>
</dbReference>
<evidence type="ECO:0000256" key="4">
    <source>
        <dbReference type="ARBA" id="ARBA00022723"/>
    </source>
</evidence>
<dbReference type="GO" id="GO:0003899">
    <property type="term" value="F:DNA-directed RNA polymerase activity"/>
    <property type="evidence" value="ECO:0007669"/>
    <property type="project" value="InterPro"/>
</dbReference>
<comment type="subunit">
    <text evidence="7">Heterodimer of a small subunit (PriS) and a large subunit (PriL).</text>
</comment>
<dbReference type="AlphaFoldDB" id="A0AA37BSJ2"/>
<proteinExistence type="inferred from homology"/>
<dbReference type="CDD" id="cd06560">
    <property type="entry name" value="PriL"/>
    <property type="match status" value="1"/>
</dbReference>
<evidence type="ECO:0000256" key="1">
    <source>
        <dbReference type="ARBA" id="ARBA00022485"/>
    </source>
</evidence>
<dbReference type="GO" id="GO:0046872">
    <property type="term" value="F:metal ion binding"/>
    <property type="evidence" value="ECO:0007669"/>
    <property type="project" value="UniProtKB-KW"/>
</dbReference>
<dbReference type="Pfam" id="PF04104">
    <property type="entry name" value="DNA_primase_lrg"/>
    <property type="match status" value="1"/>
</dbReference>
<dbReference type="PANTHER" id="PTHR10537">
    <property type="entry name" value="DNA PRIMASE LARGE SUBUNIT"/>
    <property type="match status" value="1"/>
</dbReference>
<feature type="binding site" evidence="7">
    <location>
        <position position="214"/>
    </location>
    <ligand>
        <name>[4Fe-4S] cluster</name>
        <dbReference type="ChEBI" id="CHEBI:49883"/>
    </ligand>
</feature>
<evidence type="ECO:0000256" key="7">
    <source>
        <dbReference type="HAMAP-Rule" id="MF_00701"/>
    </source>
</evidence>
<sequence>MNLPTREGFLEFRARIGTLLGSKEGTEARRRAVDFLESVARSEKPDPRDSDTFYLSLWILRAIDEQGFTTRALNTARDHVESAVKQSDPEDAVSYASSMGMRASFDYRSHRFLVPVFDFVATVKRVSGPTYRLVYQDVDSGTVRVSEDVFATLVRERFVALFLDLYNSIEVSEAREALSGYADMVESLGNLFRDLSRKWADVPGGLDFNSFPPCISTYLNQMRDGVNLPHMARFTLVSFLFNVGMDREDIMSLFRTAPDYNERMTRYQVLHVTGEISGKVYSPPKCAVLKSNHLCYAGDDAVCAREWLRHPLQYYSYKRRRKVP</sequence>
<feature type="binding site" evidence="7">
    <location>
        <position position="303"/>
    </location>
    <ligand>
        <name>[4Fe-4S] cluster</name>
        <dbReference type="ChEBI" id="CHEBI:49883"/>
    </ligand>
</feature>
<dbReference type="SUPFAM" id="SSF140914">
    <property type="entry name" value="PriB N-terminal domain-like"/>
    <property type="match status" value="1"/>
</dbReference>
<keyword evidence="10" id="KW-1185">Reference proteome</keyword>
<keyword evidence="1 7" id="KW-0004">4Fe-4S</keyword>
<reference evidence="9" key="1">
    <citation type="journal article" date="2014" name="Int. J. Syst. Evol. Microbiol.">
        <title>Complete genome sequence of Corynebacterium casei LMG S-19264T (=DSM 44701T), isolated from a smear-ripened cheese.</title>
        <authorList>
            <consortium name="US DOE Joint Genome Institute (JGI-PGF)"/>
            <person name="Walter F."/>
            <person name="Albersmeier A."/>
            <person name="Kalinowski J."/>
            <person name="Ruckert C."/>
        </authorList>
    </citation>
    <scope>NUCLEOTIDE SEQUENCE</scope>
    <source>
        <strain evidence="9">JCM 13583</strain>
    </source>
</reference>
<keyword evidence="3 7" id="KW-0235">DNA replication</keyword>
<keyword evidence="5 7" id="KW-0408">Iron</keyword>
<dbReference type="Proteomes" id="UP000632195">
    <property type="component" value="Unassembled WGS sequence"/>
</dbReference>
<dbReference type="GO" id="GO:0006270">
    <property type="term" value="P:DNA replication initiation"/>
    <property type="evidence" value="ECO:0007669"/>
    <property type="project" value="TreeGrafter"/>
</dbReference>
<dbReference type="InterPro" id="IPR023642">
    <property type="entry name" value="DNA_primase_lsu_PriL"/>
</dbReference>
<keyword evidence="2 7" id="KW-0639">Primosome</keyword>